<dbReference type="InterPro" id="IPR009354">
    <property type="entry name" value="Usg"/>
</dbReference>
<organism evidence="2 3">
    <name type="scientific">Methylopila jiangsuensis</name>
    <dbReference type="NCBI Taxonomy" id="586230"/>
    <lineage>
        <taxon>Bacteria</taxon>
        <taxon>Pseudomonadati</taxon>
        <taxon>Pseudomonadota</taxon>
        <taxon>Alphaproteobacteria</taxon>
        <taxon>Hyphomicrobiales</taxon>
        <taxon>Methylopilaceae</taxon>
        <taxon>Methylopila</taxon>
    </lineage>
</organism>
<proteinExistence type="predicted"/>
<comment type="caution">
    <text evidence="2">The sequence shown here is derived from an EMBL/GenBank/DDBJ whole genome shotgun (WGS) entry which is preliminary data.</text>
</comment>
<protein>
    <recommendedName>
        <fullName evidence="4">Usg family protein</fullName>
    </recommendedName>
</protein>
<keyword evidence="3" id="KW-1185">Reference proteome</keyword>
<evidence type="ECO:0008006" key="4">
    <source>
        <dbReference type="Google" id="ProtNLM"/>
    </source>
</evidence>
<gene>
    <name evidence="2" type="ORF">GCM10008171_02440</name>
</gene>
<reference evidence="2" key="1">
    <citation type="journal article" date="2014" name="Int. J. Syst. Evol. Microbiol.">
        <title>Complete genome sequence of Corynebacterium casei LMG S-19264T (=DSM 44701T), isolated from a smear-ripened cheese.</title>
        <authorList>
            <consortium name="US DOE Joint Genome Institute (JGI-PGF)"/>
            <person name="Walter F."/>
            <person name="Albersmeier A."/>
            <person name="Kalinowski J."/>
            <person name="Ruckert C."/>
        </authorList>
    </citation>
    <scope>NUCLEOTIDE SEQUENCE</scope>
    <source>
        <strain evidence="2">VKM B-2555</strain>
    </source>
</reference>
<dbReference type="EMBL" id="BSFK01000004">
    <property type="protein sequence ID" value="GLK74990.1"/>
    <property type="molecule type" value="Genomic_DNA"/>
</dbReference>
<name>A0A9W6JFN7_9HYPH</name>
<sequence length="112" mass="12873">MSGCDVSPKPAPADASAERQELTRPTDDFRKQIDGFGLTTAEILYRMPDHPALLQAYVWQEYDRAPDYPVLRGFLDWWRREIEGILHSVRVGHKRLIGPADFQPVRAVLRLN</sequence>
<dbReference type="Proteomes" id="UP001143364">
    <property type="component" value="Unassembled WGS sequence"/>
</dbReference>
<feature type="compositionally biased region" description="Basic and acidic residues" evidence="1">
    <location>
        <begin position="16"/>
        <end position="26"/>
    </location>
</feature>
<dbReference type="AlphaFoldDB" id="A0A9W6JFN7"/>
<reference evidence="2" key="2">
    <citation type="submission" date="2023-01" db="EMBL/GenBank/DDBJ databases">
        <authorList>
            <person name="Sun Q."/>
            <person name="Evtushenko L."/>
        </authorList>
    </citation>
    <scope>NUCLEOTIDE SEQUENCE</scope>
    <source>
        <strain evidence="2">VKM B-2555</strain>
    </source>
</reference>
<dbReference type="RefSeq" id="WP_271202969.1">
    <property type="nucleotide sequence ID" value="NZ_BSFK01000004.1"/>
</dbReference>
<evidence type="ECO:0000313" key="2">
    <source>
        <dbReference type="EMBL" id="GLK74990.1"/>
    </source>
</evidence>
<evidence type="ECO:0000256" key="1">
    <source>
        <dbReference type="SAM" id="MobiDB-lite"/>
    </source>
</evidence>
<feature type="region of interest" description="Disordered" evidence="1">
    <location>
        <begin position="1"/>
        <end position="26"/>
    </location>
</feature>
<dbReference type="Pfam" id="PF06233">
    <property type="entry name" value="Usg"/>
    <property type="match status" value="1"/>
</dbReference>
<accession>A0A9W6JFN7</accession>
<evidence type="ECO:0000313" key="3">
    <source>
        <dbReference type="Proteomes" id="UP001143364"/>
    </source>
</evidence>